<gene>
    <name evidence="6" type="ORF">GCM10011499_03340</name>
</gene>
<feature type="modified residue" description="N6-(pyridoxal phosphate)lysine" evidence="2 3">
    <location>
        <position position="40"/>
    </location>
</feature>
<accession>A0A916R4M5</accession>
<protein>
    <recommendedName>
        <fullName evidence="2">Pyridoxal phosphate homeostasis protein</fullName>
        <shortName evidence="2">PLP homeostasis protein</shortName>
    </recommendedName>
</protein>
<reference evidence="6 7" key="1">
    <citation type="journal article" date="2014" name="Int. J. Syst. Evol. Microbiol.">
        <title>Complete genome sequence of Corynebacterium casei LMG S-19264T (=DSM 44701T), isolated from a smear-ripened cheese.</title>
        <authorList>
            <consortium name="US DOE Joint Genome Institute (JGI-PGF)"/>
            <person name="Walter F."/>
            <person name="Albersmeier A."/>
            <person name="Kalinowski J."/>
            <person name="Ruckert C."/>
        </authorList>
    </citation>
    <scope>NUCLEOTIDE SEQUENCE [LARGE SCALE GENOMIC DNA]</scope>
    <source>
        <strain evidence="6 7">CGMCC 1.15896</strain>
    </source>
</reference>
<dbReference type="OrthoDB" id="9804072at2"/>
<evidence type="ECO:0000259" key="5">
    <source>
        <dbReference type="Pfam" id="PF01168"/>
    </source>
</evidence>
<organism evidence="6 7">
    <name type="scientific">Pelagibacterium lentulum</name>
    <dbReference type="NCBI Taxonomy" id="2029865"/>
    <lineage>
        <taxon>Bacteria</taxon>
        <taxon>Pseudomonadati</taxon>
        <taxon>Pseudomonadota</taxon>
        <taxon>Alphaproteobacteria</taxon>
        <taxon>Hyphomicrobiales</taxon>
        <taxon>Devosiaceae</taxon>
        <taxon>Pelagibacterium</taxon>
    </lineage>
</organism>
<dbReference type="CDD" id="cd00635">
    <property type="entry name" value="PLPDE_III_YBL036c_like"/>
    <property type="match status" value="1"/>
</dbReference>
<evidence type="ECO:0000256" key="2">
    <source>
        <dbReference type="HAMAP-Rule" id="MF_02087"/>
    </source>
</evidence>
<dbReference type="AlphaFoldDB" id="A0A916R4M5"/>
<dbReference type="EMBL" id="BMKB01000001">
    <property type="protein sequence ID" value="GGA37311.1"/>
    <property type="molecule type" value="Genomic_DNA"/>
</dbReference>
<dbReference type="PIRSF" id="PIRSF004848">
    <property type="entry name" value="YBL036c_PLPDEIII"/>
    <property type="match status" value="1"/>
</dbReference>
<dbReference type="InterPro" id="IPR001608">
    <property type="entry name" value="Ala_racemase_N"/>
</dbReference>
<proteinExistence type="inferred from homology"/>
<dbReference type="SUPFAM" id="SSF51419">
    <property type="entry name" value="PLP-binding barrel"/>
    <property type="match status" value="1"/>
</dbReference>
<evidence type="ECO:0000313" key="7">
    <source>
        <dbReference type="Proteomes" id="UP000596977"/>
    </source>
</evidence>
<comment type="similarity">
    <text evidence="2 4">Belongs to the pyridoxal phosphate-binding protein YggS/PROSC family.</text>
</comment>
<dbReference type="GO" id="GO:0030170">
    <property type="term" value="F:pyridoxal phosphate binding"/>
    <property type="evidence" value="ECO:0007669"/>
    <property type="project" value="UniProtKB-UniRule"/>
</dbReference>
<dbReference type="PANTHER" id="PTHR10146">
    <property type="entry name" value="PROLINE SYNTHETASE CO-TRANSCRIBED BACTERIAL HOMOLOG PROTEIN"/>
    <property type="match status" value="1"/>
</dbReference>
<dbReference type="RefSeq" id="WP_127073610.1">
    <property type="nucleotide sequence ID" value="NZ_BMKB01000001.1"/>
</dbReference>
<dbReference type="InterPro" id="IPR011078">
    <property type="entry name" value="PyrdxlP_homeostasis"/>
</dbReference>
<dbReference type="NCBIfam" id="TIGR00044">
    <property type="entry name" value="YggS family pyridoxal phosphate-dependent enzyme"/>
    <property type="match status" value="1"/>
</dbReference>
<feature type="domain" description="Alanine racemase N-terminal" evidence="5">
    <location>
        <begin position="13"/>
        <end position="223"/>
    </location>
</feature>
<dbReference type="Pfam" id="PF01168">
    <property type="entry name" value="Ala_racemase_N"/>
    <property type="match status" value="1"/>
</dbReference>
<dbReference type="FunFam" id="3.20.20.10:FF:000018">
    <property type="entry name" value="Pyridoxal phosphate homeostasis protein"/>
    <property type="match status" value="1"/>
</dbReference>
<evidence type="ECO:0000313" key="6">
    <source>
        <dbReference type="EMBL" id="GGA37311.1"/>
    </source>
</evidence>
<keyword evidence="7" id="KW-1185">Reference proteome</keyword>
<dbReference type="Proteomes" id="UP000596977">
    <property type="component" value="Unassembled WGS sequence"/>
</dbReference>
<comment type="cofactor">
    <cofactor evidence="3">
        <name>pyridoxal 5'-phosphate</name>
        <dbReference type="ChEBI" id="CHEBI:597326"/>
    </cofactor>
</comment>
<evidence type="ECO:0000256" key="4">
    <source>
        <dbReference type="RuleBase" id="RU004514"/>
    </source>
</evidence>
<name>A0A916R4M5_9HYPH</name>
<sequence>MAQAPHDAALTRLSSITDRIERASARIEGSQPAQLIAVSKTFDVQAIAPLIEAGQRHFGENRVQEAIGKWPGLKAQYPDIVLHLIGPLQTNKAKEAVALFDVIHSLDRDKLAGALKKEMDRQGRHLPCFVQVNIGLEEQKAGISPSETAAFVSRCQTEHGLNVAGLMCIPPVDEAAGPYFAQLAQLARNIGLEQLSMGMSADFETAILMGATYIRVGSALFGSR</sequence>
<dbReference type="InterPro" id="IPR029066">
    <property type="entry name" value="PLP-binding_barrel"/>
</dbReference>
<evidence type="ECO:0000256" key="3">
    <source>
        <dbReference type="PIRSR" id="PIRSR004848-1"/>
    </source>
</evidence>
<dbReference type="PANTHER" id="PTHR10146:SF14">
    <property type="entry name" value="PYRIDOXAL PHOSPHATE HOMEOSTASIS PROTEIN"/>
    <property type="match status" value="1"/>
</dbReference>
<dbReference type="Gene3D" id="3.20.20.10">
    <property type="entry name" value="Alanine racemase"/>
    <property type="match status" value="1"/>
</dbReference>
<dbReference type="HAMAP" id="MF_02087">
    <property type="entry name" value="PLP_homeostasis"/>
    <property type="match status" value="1"/>
</dbReference>
<evidence type="ECO:0000256" key="1">
    <source>
        <dbReference type="ARBA" id="ARBA00022898"/>
    </source>
</evidence>
<comment type="caution">
    <text evidence="6">The sequence shown here is derived from an EMBL/GenBank/DDBJ whole genome shotgun (WGS) entry which is preliminary data.</text>
</comment>
<keyword evidence="1 2" id="KW-0663">Pyridoxal phosphate</keyword>
<comment type="function">
    <text evidence="2">Pyridoxal 5'-phosphate (PLP)-binding protein, which is involved in PLP homeostasis.</text>
</comment>